<sequence>MSDIRVRIHTSVLELDAERWARVSRGLGAGYGYRKIAQLQQELPSGSWVVAAYRGSELLAYAFACAATADAPKFVQPGLVLTEPMVLRAEYEPDQLKAGIEDFKKSLGGAGAPGLDPVRRFLLAETQPALVVRNMQDSRIVVDPDTGPELQARLVESVLRALVELAEDQGLRTVCFPYATAPVRDQLAEAGVLPWESCRLSTTARYRLDGLASFDDYLARLPSRRRREVRREIRRFAESGIEVSPAGFDEVIERVAVLEANNFRKYGWDITVEAILAQRRAWRAAFGEELKVLVGRKGSDIVASLVFRETAELLELFSVGFDYSAVGGEYCYFNLSCYLPIRHAIERSIPTVEVGAEAVRGKYLRGCSVEQLYFCISRPDGVTAPVRDWLALIDRQNSGFLSSVLGPAGLARELAHA</sequence>
<evidence type="ECO:0008006" key="3">
    <source>
        <dbReference type="Google" id="ProtNLM"/>
    </source>
</evidence>
<dbReference type="Proteomes" id="UP001422759">
    <property type="component" value="Unassembled WGS sequence"/>
</dbReference>
<protein>
    <recommendedName>
        <fullName evidence="3">GNAT family N-acetyltransferase</fullName>
    </recommendedName>
</protein>
<dbReference type="InterPro" id="IPR007434">
    <property type="entry name" value="FemAB-like"/>
</dbReference>
<proteinExistence type="predicted"/>
<dbReference type="Pfam" id="PF04339">
    <property type="entry name" value="FemAB_like"/>
    <property type="match status" value="1"/>
</dbReference>
<organism evidence="1 2">
    <name type="scientific">Kitasatospora kazusensis</name>
    <dbReference type="NCBI Taxonomy" id="407974"/>
    <lineage>
        <taxon>Bacteria</taxon>
        <taxon>Bacillati</taxon>
        <taxon>Actinomycetota</taxon>
        <taxon>Actinomycetes</taxon>
        <taxon>Kitasatosporales</taxon>
        <taxon>Streptomycetaceae</taxon>
        <taxon>Kitasatospora</taxon>
    </lineage>
</organism>
<name>A0ABN2ZAD1_9ACTN</name>
<dbReference type="SUPFAM" id="SSF55729">
    <property type="entry name" value="Acyl-CoA N-acyltransferases (Nat)"/>
    <property type="match status" value="1"/>
</dbReference>
<dbReference type="EMBL" id="BAAANT010000009">
    <property type="protein sequence ID" value="GAA2139213.1"/>
    <property type="molecule type" value="Genomic_DNA"/>
</dbReference>
<keyword evidence="2" id="KW-1185">Reference proteome</keyword>
<gene>
    <name evidence="1" type="ORF">GCM10009760_21180</name>
</gene>
<accession>A0ABN2ZAD1</accession>
<reference evidence="1 2" key="1">
    <citation type="journal article" date="2019" name="Int. J. Syst. Evol. Microbiol.">
        <title>The Global Catalogue of Microorganisms (GCM) 10K type strain sequencing project: providing services to taxonomists for standard genome sequencing and annotation.</title>
        <authorList>
            <consortium name="The Broad Institute Genomics Platform"/>
            <consortium name="The Broad Institute Genome Sequencing Center for Infectious Disease"/>
            <person name="Wu L."/>
            <person name="Ma J."/>
        </authorList>
    </citation>
    <scope>NUCLEOTIDE SEQUENCE [LARGE SCALE GENOMIC DNA]</scope>
    <source>
        <strain evidence="1 2">JCM 14560</strain>
    </source>
</reference>
<dbReference type="InterPro" id="IPR016181">
    <property type="entry name" value="Acyl_CoA_acyltransferase"/>
</dbReference>
<dbReference type="RefSeq" id="WP_344463270.1">
    <property type="nucleotide sequence ID" value="NZ_BAAANT010000009.1"/>
</dbReference>
<evidence type="ECO:0000313" key="2">
    <source>
        <dbReference type="Proteomes" id="UP001422759"/>
    </source>
</evidence>
<comment type="caution">
    <text evidence="1">The sequence shown here is derived from an EMBL/GenBank/DDBJ whole genome shotgun (WGS) entry which is preliminary data.</text>
</comment>
<evidence type="ECO:0000313" key="1">
    <source>
        <dbReference type="EMBL" id="GAA2139213.1"/>
    </source>
</evidence>